<sequence length="263" mass="29219">MQINQNLMNQNHTPLRRSTSQFQWIVIHYVGALGDARENTDYYKNNDVGASADFWVGFAGDIWQGNDYRNFYSWAIGGGLQGDGPHPYFQVALNSNSVSIEMCVHKRNHNTMNATDRDWYFEDATVESAAWLTAHLMEELDIDINHVIRHYDVNAKICPNPFVYDNGNTTWAGFKNKVMGYLGGGSGGGGSDITYYVQAGAYKEKAAADEQAALMKSLGFDVYVAFIDGLYKIEAGAFQNKDNAVAMCEKLEKCGFPAVIITG</sequence>
<reference evidence="6 7" key="1">
    <citation type="submission" date="2018-05" db="EMBL/GenBank/DDBJ databases">
        <authorList>
            <person name="Goeker M."/>
            <person name="Huntemann M."/>
            <person name="Clum A."/>
            <person name="Pillay M."/>
            <person name="Palaniappan K."/>
            <person name="Varghese N."/>
            <person name="Mikhailova N."/>
            <person name="Stamatis D."/>
            <person name="Reddy T."/>
            <person name="Daum C."/>
            <person name="Shapiro N."/>
            <person name="Ivanova N."/>
            <person name="Kyrpides N."/>
            <person name="Woyke T."/>
        </authorList>
    </citation>
    <scope>NUCLEOTIDE SEQUENCE [LARGE SCALE GENOMIC DNA]</scope>
    <source>
        <strain evidence="6 7">DSM 26524</strain>
    </source>
</reference>
<dbReference type="SUPFAM" id="SSF110997">
    <property type="entry name" value="Sporulation related repeat"/>
    <property type="match status" value="1"/>
</dbReference>
<dbReference type="GO" id="GO:0071555">
    <property type="term" value="P:cell wall organization"/>
    <property type="evidence" value="ECO:0007669"/>
    <property type="project" value="UniProtKB-KW"/>
</dbReference>
<evidence type="ECO:0000256" key="4">
    <source>
        <dbReference type="ARBA" id="ARBA00023316"/>
    </source>
</evidence>
<name>A0AB73T7Z2_9FIRM</name>
<dbReference type="Gene3D" id="3.40.80.10">
    <property type="entry name" value="Peptidoglycan recognition protein-like"/>
    <property type="match status" value="1"/>
</dbReference>
<dbReference type="GO" id="GO:0008745">
    <property type="term" value="F:N-acetylmuramoyl-L-alanine amidase activity"/>
    <property type="evidence" value="ECO:0007669"/>
    <property type="project" value="UniProtKB-EC"/>
</dbReference>
<keyword evidence="7" id="KW-1185">Reference proteome</keyword>
<dbReference type="EC" id="3.5.1.28" evidence="2"/>
<dbReference type="PANTHER" id="PTHR30417:SF1">
    <property type="entry name" value="N-ACETYLMURAMOYL-L-ALANINE AMIDASE AMID"/>
    <property type="match status" value="1"/>
</dbReference>
<evidence type="ECO:0000256" key="1">
    <source>
        <dbReference type="ARBA" id="ARBA00001561"/>
    </source>
</evidence>
<dbReference type="RefSeq" id="WP_109625619.1">
    <property type="nucleotide sequence ID" value="NZ_JANKBI010000002.1"/>
</dbReference>
<dbReference type="GO" id="GO:0009253">
    <property type="term" value="P:peptidoglycan catabolic process"/>
    <property type="evidence" value="ECO:0007669"/>
    <property type="project" value="InterPro"/>
</dbReference>
<dbReference type="AlphaFoldDB" id="A0AB73T7Z2"/>
<gene>
    <name evidence="6" type="ORF">C7383_103370</name>
</gene>
<protein>
    <recommendedName>
        <fullName evidence="2">N-acetylmuramoyl-L-alanine amidase</fullName>
        <ecNumber evidence="2">3.5.1.28</ecNumber>
    </recommendedName>
</protein>
<dbReference type="SMART" id="SM00644">
    <property type="entry name" value="Ami_2"/>
    <property type="match status" value="1"/>
</dbReference>
<comment type="caution">
    <text evidence="6">The sequence shown here is derived from an EMBL/GenBank/DDBJ whole genome shotgun (WGS) entry which is preliminary data.</text>
</comment>
<dbReference type="InterPro" id="IPR007730">
    <property type="entry name" value="SPOR-like_dom"/>
</dbReference>
<dbReference type="Pfam" id="PF01510">
    <property type="entry name" value="Amidase_2"/>
    <property type="match status" value="1"/>
</dbReference>
<dbReference type="InterPro" id="IPR002502">
    <property type="entry name" value="Amidase_domain"/>
</dbReference>
<dbReference type="Gene3D" id="3.30.70.1070">
    <property type="entry name" value="Sporulation related repeat"/>
    <property type="match status" value="1"/>
</dbReference>
<dbReference type="SUPFAM" id="SSF55846">
    <property type="entry name" value="N-acetylmuramoyl-L-alanine amidase-like"/>
    <property type="match status" value="1"/>
</dbReference>
<feature type="domain" description="SPOR" evidence="5">
    <location>
        <begin position="189"/>
        <end position="263"/>
    </location>
</feature>
<evidence type="ECO:0000313" key="7">
    <source>
        <dbReference type="Proteomes" id="UP000245412"/>
    </source>
</evidence>
<dbReference type="GO" id="GO:0042834">
    <property type="term" value="F:peptidoglycan binding"/>
    <property type="evidence" value="ECO:0007669"/>
    <property type="project" value="InterPro"/>
</dbReference>
<dbReference type="Pfam" id="PF05036">
    <property type="entry name" value="SPOR"/>
    <property type="match status" value="1"/>
</dbReference>
<keyword evidence="3" id="KW-0378">Hydrolase</keyword>
<dbReference type="InterPro" id="IPR051206">
    <property type="entry name" value="NAMLAA_amidase_2"/>
</dbReference>
<dbReference type="InterPro" id="IPR036505">
    <property type="entry name" value="Amidase/PGRP_sf"/>
</dbReference>
<dbReference type="CDD" id="cd06583">
    <property type="entry name" value="PGRP"/>
    <property type="match status" value="1"/>
</dbReference>
<evidence type="ECO:0000256" key="2">
    <source>
        <dbReference type="ARBA" id="ARBA00011901"/>
    </source>
</evidence>
<evidence type="ECO:0000259" key="5">
    <source>
        <dbReference type="PROSITE" id="PS51724"/>
    </source>
</evidence>
<dbReference type="Proteomes" id="UP000245412">
    <property type="component" value="Unassembled WGS sequence"/>
</dbReference>
<proteinExistence type="predicted"/>
<accession>A0AB73T7Z2</accession>
<evidence type="ECO:0000256" key="3">
    <source>
        <dbReference type="ARBA" id="ARBA00022801"/>
    </source>
</evidence>
<dbReference type="GO" id="GO:0009254">
    <property type="term" value="P:peptidoglycan turnover"/>
    <property type="evidence" value="ECO:0007669"/>
    <property type="project" value="TreeGrafter"/>
</dbReference>
<dbReference type="PANTHER" id="PTHR30417">
    <property type="entry name" value="N-ACETYLMURAMOYL-L-ALANINE AMIDASE AMID"/>
    <property type="match status" value="1"/>
</dbReference>
<keyword evidence="4" id="KW-0961">Cell wall biogenesis/degradation</keyword>
<dbReference type="EMBL" id="QGGY01000003">
    <property type="protein sequence ID" value="PWJ77524.1"/>
    <property type="molecule type" value="Genomic_DNA"/>
</dbReference>
<organism evidence="6 7">
    <name type="scientific">Murimonas intestini</name>
    <dbReference type="NCBI Taxonomy" id="1337051"/>
    <lineage>
        <taxon>Bacteria</taxon>
        <taxon>Bacillati</taxon>
        <taxon>Bacillota</taxon>
        <taxon>Clostridia</taxon>
        <taxon>Lachnospirales</taxon>
        <taxon>Lachnospiraceae</taxon>
        <taxon>Murimonas</taxon>
    </lineage>
</organism>
<dbReference type="PROSITE" id="PS51724">
    <property type="entry name" value="SPOR"/>
    <property type="match status" value="1"/>
</dbReference>
<dbReference type="InterPro" id="IPR036680">
    <property type="entry name" value="SPOR-like_sf"/>
</dbReference>
<evidence type="ECO:0000313" key="6">
    <source>
        <dbReference type="EMBL" id="PWJ77524.1"/>
    </source>
</evidence>
<comment type="catalytic activity">
    <reaction evidence="1">
        <text>Hydrolyzes the link between N-acetylmuramoyl residues and L-amino acid residues in certain cell-wall glycopeptides.</text>
        <dbReference type="EC" id="3.5.1.28"/>
    </reaction>
</comment>